<dbReference type="Proteomes" id="UP000514509">
    <property type="component" value="Chromosome"/>
</dbReference>
<dbReference type="Gene3D" id="3.40.1350.10">
    <property type="match status" value="1"/>
</dbReference>
<dbReference type="EMBL" id="CP055153">
    <property type="protein sequence ID" value="QMU30726.1"/>
    <property type="molecule type" value="Genomic_DNA"/>
</dbReference>
<name>A0A7L7LD00_9BACT</name>
<gene>
    <name evidence="2" type="ORF">HUW48_23050</name>
</gene>
<dbReference type="InterPro" id="IPR043714">
    <property type="entry name" value="DUF5655"/>
</dbReference>
<dbReference type="AlphaFoldDB" id="A0A7L7LD00"/>
<feature type="domain" description="DUF5655" evidence="1">
    <location>
        <begin position="200"/>
        <end position="301"/>
    </location>
</feature>
<sequence length="304" mass="35584">MPIFKEDNGQLKKLKINSLTKEKSLQLLIEQNLLEVLDMHLLASEYSTTFGGRIDTLAVDMNGAPVIIEYKLNRNDNVINQALSYLRWLKAQKVEFFEMLVIRKLGKELADNLKIDWHNPRVICIAENYSKFDIDTVEVIPMRLELFKYRYYENGIFSLESLNTNTSNSEKSENIKVNNVSERISLITEDTNSINNGLIKAPSSIQNLFEELRSRILQIDENIIEKKTSIYTAYRVSKNFTEVHLGKQQIKLFLRSVNYDDPLNKIEKIPESYQYTMDRRVYVRNTDDIDYVMKLIEQSYKDVL</sequence>
<dbReference type="Pfam" id="PF18899">
    <property type="entry name" value="DUF5655"/>
    <property type="match status" value="1"/>
</dbReference>
<evidence type="ECO:0000313" key="2">
    <source>
        <dbReference type="EMBL" id="QMU30726.1"/>
    </source>
</evidence>
<evidence type="ECO:0000259" key="1">
    <source>
        <dbReference type="Pfam" id="PF18899"/>
    </source>
</evidence>
<keyword evidence="3" id="KW-1185">Reference proteome</keyword>
<dbReference type="RefSeq" id="WP_182413168.1">
    <property type="nucleotide sequence ID" value="NZ_CP055153.1"/>
</dbReference>
<protein>
    <recommendedName>
        <fullName evidence="1">DUF5655 domain-containing protein</fullName>
    </recommendedName>
</protein>
<reference evidence="2 3" key="1">
    <citation type="submission" date="2020-08" db="EMBL/GenBank/DDBJ databases">
        <title>Adhaeribacter dokdonensis sp. nov., isolated from the rhizosphere of Elymus tsukushiensis, a plant native to the Dokdo Islands, Republic of Korea.</title>
        <authorList>
            <person name="Ghim S.Y."/>
        </authorList>
    </citation>
    <scope>NUCLEOTIDE SEQUENCE [LARGE SCALE GENOMIC DNA]</scope>
    <source>
        <strain evidence="2 3">KUDC8001</strain>
    </source>
</reference>
<dbReference type="KEGG" id="add:HUW48_23050"/>
<accession>A0A7L7LD00</accession>
<dbReference type="GO" id="GO:0003676">
    <property type="term" value="F:nucleic acid binding"/>
    <property type="evidence" value="ECO:0007669"/>
    <property type="project" value="InterPro"/>
</dbReference>
<evidence type="ECO:0000313" key="3">
    <source>
        <dbReference type="Proteomes" id="UP000514509"/>
    </source>
</evidence>
<dbReference type="InterPro" id="IPR011856">
    <property type="entry name" value="tRNA_endonuc-like_dom_sf"/>
</dbReference>
<organism evidence="2 3">
    <name type="scientific">Adhaeribacter radiodurans</name>
    <dbReference type="NCBI Taxonomy" id="2745197"/>
    <lineage>
        <taxon>Bacteria</taxon>
        <taxon>Pseudomonadati</taxon>
        <taxon>Bacteroidota</taxon>
        <taxon>Cytophagia</taxon>
        <taxon>Cytophagales</taxon>
        <taxon>Hymenobacteraceae</taxon>
        <taxon>Adhaeribacter</taxon>
    </lineage>
</organism>
<proteinExistence type="predicted"/>